<dbReference type="EMBL" id="JH992971">
    <property type="protein sequence ID" value="EKX52948.1"/>
    <property type="molecule type" value="Genomic_DNA"/>
</dbReference>
<accession>L1JXY0</accession>
<dbReference type="Gene3D" id="2.20.110.10">
    <property type="entry name" value="Histone H3 K4-specific methyltransferase SET7/9 N-terminal domain"/>
    <property type="match status" value="1"/>
</dbReference>
<evidence type="ECO:0000313" key="2">
    <source>
        <dbReference type="EMBL" id="EKX52948.1"/>
    </source>
</evidence>
<keyword evidence="1" id="KW-0677">Repeat</keyword>
<feature type="non-terminal residue" evidence="2">
    <location>
        <position position="1"/>
    </location>
</feature>
<dbReference type="InterPro" id="IPR003409">
    <property type="entry name" value="MORN"/>
</dbReference>
<dbReference type="GeneID" id="17309593"/>
<dbReference type="KEGG" id="gtt:GUITHDRAFT_54039"/>
<dbReference type="PANTHER" id="PTHR43215:SF14">
    <property type="entry name" value="RADIAL SPOKE HEAD 1 HOMOLOG"/>
    <property type="match status" value="1"/>
</dbReference>
<dbReference type="AlphaFoldDB" id="L1JXY0"/>
<keyword evidence="4" id="KW-1185">Reference proteome</keyword>
<reference evidence="3" key="3">
    <citation type="submission" date="2016-03" db="UniProtKB">
        <authorList>
            <consortium name="EnsemblProtists"/>
        </authorList>
    </citation>
    <scope>IDENTIFICATION</scope>
</reference>
<feature type="non-terminal residue" evidence="2">
    <location>
        <position position="162"/>
    </location>
</feature>
<evidence type="ECO:0000256" key="1">
    <source>
        <dbReference type="ARBA" id="ARBA00022737"/>
    </source>
</evidence>
<dbReference type="PaxDb" id="55529-EKX52948"/>
<dbReference type="RefSeq" id="XP_005839928.1">
    <property type="nucleotide sequence ID" value="XM_005839871.1"/>
</dbReference>
<dbReference type="SUPFAM" id="SSF82185">
    <property type="entry name" value="Histone H3 K4-specific methyltransferase SET7/9 N-terminal domain"/>
    <property type="match status" value="2"/>
</dbReference>
<proteinExistence type="predicted"/>
<evidence type="ECO:0000313" key="3">
    <source>
        <dbReference type="EnsemblProtists" id="EKX52948"/>
    </source>
</evidence>
<evidence type="ECO:0000313" key="4">
    <source>
        <dbReference type="Proteomes" id="UP000011087"/>
    </source>
</evidence>
<dbReference type="OMA" id="NGMESAC"/>
<gene>
    <name evidence="2" type="ORF">GUITHDRAFT_54039</name>
</gene>
<dbReference type="OrthoDB" id="437960at2759"/>
<dbReference type="HOGENOM" id="CLU_032017_5_1_1"/>
<name>L1JXY0_GUITC</name>
<dbReference type="STRING" id="905079.L1JXY0"/>
<reference evidence="2 4" key="1">
    <citation type="journal article" date="2012" name="Nature">
        <title>Algal genomes reveal evolutionary mosaicism and the fate of nucleomorphs.</title>
        <authorList>
            <consortium name="DOE Joint Genome Institute"/>
            <person name="Curtis B.A."/>
            <person name="Tanifuji G."/>
            <person name="Burki F."/>
            <person name="Gruber A."/>
            <person name="Irimia M."/>
            <person name="Maruyama S."/>
            <person name="Arias M.C."/>
            <person name="Ball S.G."/>
            <person name="Gile G.H."/>
            <person name="Hirakawa Y."/>
            <person name="Hopkins J.F."/>
            <person name="Kuo A."/>
            <person name="Rensing S.A."/>
            <person name="Schmutz J."/>
            <person name="Symeonidi A."/>
            <person name="Elias M."/>
            <person name="Eveleigh R.J."/>
            <person name="Herman E.K."/>
            <person name="Klute M.J."/>
            <person name="Nakayama T."/>
            <person name="Obornik M."/>
            <person name="Reyes-Prieto A."/>
            <person name="Armbrust E.V."/>
            <person name="Aves S.J."/>
            <person name="Beiko R.G."/>
            <person name="Coutinho P."/>
            <person name="Dacks J.B."/>
            <person name="Durnford D.G."/>
            <person name="Fast N.M."/>
            <person name="Green B.R."/>
            <person name="Grisdale C.J."/>
            <person name="Hempel F."/>
            <person name="Henrissat B."/>
            <person name="Hoppner M.P."/>
            <person name="Ishida K."/>
            <person name="Kim E."/>
            <person name="Koreny L."/>
            <person name="Kroth P.G."/>
            <person name="Liu Y."/>
            <person name="Malik S.B."/>
            <person name="Maier U.G."/>
            <person name="McRose D."/>
            <person name="Mock T."/>
            <person name="Neilson J.A."/>
            <person name="Onodera N.T."/>
            <person name="Poole A.M."/>
            <person name="Pritham E.J."/>
            <person name="Richards T.A."/>
            <person name="Rocap G."/>
            <person name="Roy S.W."/>
            <person name="Sarai C."/>
            <person name="Schaack S."/>
            <person name="Shirato S."/>
            <person name="Slamovits C.H."/>
            <person name="Spencer D.F."/>
            <person name="Suzuki S."/>
            <person name="Worden A.Z."/>
            <person name="Zauner S."/>
            <person name="Barry K."/>
            <person name="Bell C."/>
            <person name="Bharti A.K."/>
            <person name="Crow J.A."/>
            <person name="Grimwood J."/>
            <person name="Kramer R."/>
            <person name="Lindquist E."/>
            <person name="Lucas S."/>
            <person name="Salamov A."/>
            <person name="McFadden G.I."/>
            <person name="Lane C.E."/>
            <person name="Keeling P.J."/>
            <person name="Gray M.W."/>
            <person name="Grigoriev I.V."/>
            <person name="Archibald J.M."/>
        </authorList>
    </citation>
    <scope>NUCLEOTIDE SEQUENCE</scope>
    <source>
        <strain evidence="2 4">CCMP2712</strain>
    </source>
</reference>
<organism evidence="2">
    <name type="scientific">Guillardia theta (strain CCMP2712)</name>
    <name type="common">Cryptophyte</name>
    <dbReference type="NCBI Taxonomy" id="905079"/>
    <lineage>
        <taxon>Eukaryota</taxon>
        <taxon>Cryptophyceae</taxon>
        <taxon>Pyrenomonadales</taxon>
        <taxon>Geminigeraceae</taxon>
        <taxon>Guillardia</taxon>
    </lineage>
</organism>
<dbReference type="eggNOG" id="KOG0229">
    <property type="taxonomic scope" value="Eukaryota"/>
</dbReference>
<protein>
    <recommendedName>
        <fullName evidence="5">MORN repeat-containing protein 5</fullName>
    </recommendedName>
</protein>
<reference evidence="4" key="2">
    <citation type="submission" date="2012-11" db="EMBL/GenBank/DDBJ databases">
        <authorList>
            <person name="Kuo A."/>
            <person name="Curtis B.A."/>
            <person name="Tanifuji G."/>
            <person name="Burki F."/>
            <person name="Gruber A."/>
            <person name="Irimia M."/>
            <person name="Maruyama S."/>
            <person name="Arias M.C."/>
            <person name="Ball S.G."/>
            <person name="Gile G.H."/>
            <person name="Hirakawa Y."/>
            <person name="Hopkins J.F."/>
            <person name="Rensing S.A."/>
            <person name="Schmutz J."/>
            <person name="Symeonidi A."/>
            <person name="Elias M."/>
            <person name="Eveleigh R.J."/>
            <person name="Herman E.K."/>
            <person name="Klute M.J."/>
            <person name="Nakayama T."/>
            <person name="Obornik M."/>
            <person name="Reyes-Prieto A."/>
            <person name="Armbrust E.V."/>
            <person name="Aves S.J."/>
            <person name="Beiko R.G."/>
            <person name="Coutinho P."/>
            <person name="Dacks J.B."/>
            <person name="Durnford D.G."/>
            <person name="Fast N.M."/>
            <person name="Green B.R."/>
            <person name="Grisdale C."/>
            <person name="Hempe F."/>
            <person name="Henrissat B."/>
            <person name="Hoppner M.P."/>
            <person name="Ishida K.-I."/>
            <person name="Kim E."/>
            <person name="Koreny L."/>
            <person name="Kroth P.G."/>
            <person name="Liu Y."/>
            <person name="Malik S.-B."/>
            <person name="Maier U.G."/>
            <person name="McRose D."/>
            <person name="Mock T."/>
            <person name="Neilson J.A."/>
            <person name="Onodera N.T."/>
            <person name="Poole A.M."/>
            <person name="Pritham E.J."/>
            <person name="Richards T.A."/>
            <person name="Rocap G."/>
            <person name="Roy S.W."/>
            <person name="Sarai C."/>
            <person name="Schaack S."/>
            <person name="Shirato S."/>
            <person name="Slamovits C.H."/>
            <person name="Spencer D.F."/>
            <person name="Suzuki S."/>
            <person name="Worden A.Z."/>
            <person name="Zauner S."/>
            <person name="Barry K."/>
            <person name="Bell C."/>
            <person name="Bharti A.K."/>
            <person name="Crow J.A."/>
            <person name="Grimwood J."/>
            <person name="Kramer R."/>
            <person name="Lindquist E."/>
            <person name="Lucas S."/>
            <person name="Salamov A."/>
            <person name="McFadden G.I."/>
            <person name="Lane C.E."/>
            <person name="Keeling P.J."/>
            <person name="Gray M.W."/>
            <person name="Grigoriev I.V."/>
            <person name="Archibald J.M."/>
        </authorList>
    </citation>
    <scope>NUCLEOTIDE SEQUENCE</scope>
    <source>
        <strain evidence="4">CCMP2712</strain>
    </source>
</reference>
<dbReference type="SMART" id="SM00698">
    <property type="entry name" value="MORN"/>
    <property type="match status" value="4"/>
</dbReference>
<sequence length="162" mass="18333">VVHDPSGDTYEGEWRGGLFSGIGMYHFANGSMFEGIFRLDCPQSGIFRESDGKQYEVQLPCDQLQGHHKLESTDCMYDGEWNEGRWDGFGRWAHAKMGAYVGQWSAGLFHGKGSYKYPDGEKYEGEWVSGKQHGKGKQFFSQVGMYEGEFELGQLQGMGNFR</sequence>
<dbReference type="EnsemblProtists" id="EKX52948">
    <property type="protein sequence ID" value="EKX52948"/>
    <property type="gene ID" value="GUITHDRAFT_54039"/>
</dbReference>
<dbReference type="Proteomes" id="UP000011087">
    <property type="component" value="Unassembled WGS sequence"/>
</dbReference>
<dbReference type="Pfam" id="PF02493">
    <property type="entry name" value="MORN"/>
    <property type="match status" value="5"/>
</dbReference>
<dbReference type="PANTHER" id="PTHR43215">
    <property type="entry name" value="RADIAL SPOKE HEAD 1 HOMOLOG"/>
    <property type="match status" value="1"/>
</dbReference>
<evidence type="ECO:0008006" key="5">
    <source>
        <dbReference type="Google" id="ProtNLM"/>
    </source>
</evidence>